<evidence type="ECO:0000256" key="10">
    <source>
        <dbReference type="ARBA" id="ARBA00023180"/>
    </source>
</evidence>
<evidence type="ECO:0000256" key="12">
    <source>
        <dbReference type="ARBA" id="ARBA00023295"/>
    </source>
</evidence>
<dbReference type="Pfam" id="PF01630">
    <property type="entry name" value="Glyco_hydro_56"/>
    <property type="match status" value="1"/>
</dbReference>
<comment type="catalytic activity">
    <reaction evidence="1 17">
        <text>Random hydrolysis of (1-&gt;4)-linkages between N-acetyl-beta-D-glucosamine and D-glucuronate residues in hyaluronate.</text>
        <dbReference type="EC" id="3.2.1.35"/>
    </reaction>
</comment>
<evidence type="ECO:0000256" key="9">
    <source>
        <dbReference type="ARBA" id="ARBA00023157"/>
    </source>
</evidence>
<dbReference type="PIRSF" id="PIRSF038193">
    <property type="entry name" value="Hyaluronidase"/>
    <property type="match status" value="1"/>
</dbReference>
<keyword evidence="10" id="KW-0325">Glycoprotein</keyword>
<feature type="disulfide bond" evidence="16">
    <location>
        <begin position="213"/>
        <end position="228"/>
    </location>
</feature>
<evidence type="ECO:0000256" key="13">
    <source>
        <dbReference type="PIRNR" id="PIRNR038193"/>
    </source>
</evidence>
<evidence type="ECO:0000256" key="7">
    <source>
        <dbReference type="ARBA" id="ARBA00022729"/>
    </source>
</evidence>
<gene>
    <name evidence="19" type="ORF">IRJ41_015589</name>
</gene>
<dbReference type="InterPro" id="IPR017853">
    <property type="entry name" value="GH"/>
</dbReference>
<evidence type="ECO:0000256" key="2">
    <source>
        <dbReference type="ARBA" id="ARBA00004371"/>
    </source>
</evidence>
<feature type="active site" description="Proton donor" evidence="14">
    <location>
        <position position="137"/>
    </location>
</feature>
<keyword evidence="8 17" id="KW-0378">Hydrolase</keyword>
<comment type="caution">
    <text evidence="19">The sequence shown here is derived from an EMBL/GenBank/DDBJ whole genome shotgun (WGS) entry which is preliminary data.</text>
</comment>
<dbReference type="GO" id="GO:0005576">
    <property type="term" value="C:extracellular region"/>
    <property type="evidence" value="ECO:0007669"/>
    <property type="project" value="UniProtKB-SubCell"/>
</dbReference>
<dbReference type="PANTHER" id="PTHR11769:SF23">
    <property type="entry name" value="HYALURONIDASE-1"/>
    <property type="match status" value="1"/>
</dbReference>
<evidence type="ECO:0000256" key="1">
    <source>
        <dbReference type="ARBA" id="ARBA00000251"/>
    </source>
</evidence>
<sequence>MDGLFRWTCPLLFFCGCLPCPVFARPPDSPPLLTHLPFSAVWNAPTERCASQFGVDLDLSVFDIVHNQDEVFMGDNVTIFYANKLGRYPYYDPLDEPVYGGVPQNASLSEHLRKAADDMRTDIPDPGFYGLAIIDWEKWRPLWERNWESKQVYWLGSKALVKAKHPHWTPDQIETQAVKEFEGASRNFMEETLKLGLGGRPGGLWGFYGFPCCYNYQYKKNETYTGECPPLEMERNDKLTWLWNVSTALYPNVYLDLLLRGRDRDVMLYSRYRILEAMRVRRPTGTRSLPAVFPYARIVYTYSMEFISQVDLVHTIGESVALGAAGVVLWGDDNYSRTKDTCEAVQSYLNDTLGRYIVNVTQAAFLCSRMLCSSQGRCVRRDPSADVYLHLDPSVWSIIHRSQLSGPVTVGPSFVAYRRRRTVQRETSFSTAEFKCQCFPGWEGERCQKPASSTLDS</sequence>
<dbReference type="FunFam" id="3.20.20.70:FF:000065">
    <property type="entry name" value="Hyaluronidase"/>
    <property type="match status" value="1"/>
</dbReference>
<evidence type="ECO:0000256" key="4">
    <source>
        <dbReference type="ARBA" id="ARBA00008871"/>
    </source>
</evidence>
<keyword evidence="20" id="KW-1185">Reference proteome</keyword>
<keyword evidence="5" id="KW-0964">Secreted</keyword>
<comment type="subcellular location">
    <subcellularLocation>
        <location evidence="2">Lysosome</location>
    </subcellularLocation>
    <subcellularLocation>
        <location evidence="3">Secreted</location>
    </subcellularLocation>
</comment>
<dbReference type="GO" id="GO:0005975">
    <property type="term" value="P:carbohydrate metabolic process"/>
    <property type="evidence" value="ECO:0007669"/>
    <property type="project" value="UniProtKB-UniRule"/>
</dbReference>
<evidence type="ECO:0000313" key="19">
    <source>
        <dbReference type="EMBL" id="KAI7808085.1"/>
    </source>
</evidence>
<feature type="chain" id="PRO_5040733336" description="Hyaluronidase" evidence="18">
    <location>
        <begin position="25"/>
        <end position="457"/>
    </location>
</feature>
<evidence type="ECO:0000256" key="8">
    <source>
        <dbReference type="ARBA" id="ARBA00022801"/>
    </source>
</evidence>
<dbReference type="AlphaFoldDB" id="A0A9W7WTR7"/>
<keyword evidence="11" id="KW-0458">Lysosome</keyword>
<dbReference type="GO" id="GO:0031410">
    <property type="term" value="C:cytoplasmic vesicle"/>
    <property type="evidence" value="ECO:0007669"/>
    <property type="project" value="TreeGrafter"/>
</dbReference>
<evidence type="ECO:0000256" key="17">
    <source>
        <dbReference type="RuleBase" id="RU610713"/>
    </source>
</evidence>
<dbReference type="PRINTS" id="PR00846">
    <property type="entry name" value="GLHYDRLASE56"/>
</dbReference>
<dbReference type="GO" id="GO:0030214">
    <property type="term" value="P:hyaluronan catabolic process"/>
    <property type="evidence" value="ECO:0007669"/>
    <property type="project" value="TreeGrafter"/>
</dbReference>
<dbReference type="GO" id="GO:0004415">
    <property type="term" value="F:hyalurononglucosaminidase activity"/>
    <property type="evidence" value="ECO:0007669"/>
    <property type="project" value="UniProtKB-UniRule"/>
</dbReference>
<proteinExistence type="inferred from homology"/>
<dbReference type="Proteomes" id="UP001059041">
    <property type="component" value="Linkage Group LG7"/>
</dbReference>
<dbReference type="PROSITE" id="PS51257">
    <property type="entry name" value="PROKAR_LIPOPROTEIN"/>
    <property type="match status" value="1"/>
</dbReference>
<dbReference type="InterPro" id="IPR013785">
    <property type="entry name" value="Aldolase_TIM"/>
</dbReference>
<feature type="disulfide bond" evidence="16">
    <location>
        <begin position="372"/>
        <end position="436"/>
    </location>
</feature>
<dbReference type="EC" id="3.2.1.35" evidence="17"/>
<keyword evidence="6" id="KW-0245">EGF-like domain</keyword>
<evidence type="ECO:0000256" key="15">
    <source>
        <dbReference type="PIRSR" id="PIRSR038193-2"/>
    </source>
</evidence>
<keyword evidence="12 17" id="KW-0326">Glycosidase</keyword>
<evidence type="ECO:0000256" key="16">
    <source>
        <dbReference type="PIRSR" id="PIRSR038193-3"/>
    </source>
</evidence>
<dbReference type="EMBL" id="JAFHDT010000007">
    <property type="protein sequence ID" value="KAI7808085.1"/>
    <property type="molecule type" value="Genomic_DNA"/>
</dbReference>
<evidence type="ECO:0000256" key="11">
    <source>
        <dbReference type="ARBA" id="ARBA00023228"/>
    </source>
</evidence>
<feature type="disulfide bond" evidence="16">
    <location>
        <begin position="49"/>
        <end position="342"/>
    </location>
</feature>
<dbReference type="GO" id="GO:0005764">
    <property type="term" value="C:lysosome"/>
    <property type="evidence" value="ECO:0007669"/>
    <property type="project" value="UniProtKB-SubCell"/>
</dbReference>
<feature type="glycosylation site" description="N-linked (GlcNAc...) asparagine" evidence="15">
    <location>
        <position position="359"/>
    </location>
</feature>
<organism evidence="19 20">
    <name type="scientific">Triplophysa rosa</name>
    <name type="common">Cave loach</name>
    <dbReference type="NCBI Taxonomy" id="992332"/>
    <lineage>
        <taxon>Eukaryota</taxon>
        <taxon>Metazoa</taxon>
        <taxon>Chordata</taxon>
        <taxon>Craniata</taxon>
        <taxon>Vertebrata</taxon>
        <taxon>Euteleostomi</taxon>
        <taxon>Actinopterygii</taxon>
        <taxon>Neopterygii</taxon>
        <taxon>Teleostei</taxon>
        <taxon>Ostariophysi</taxon>
        <taxon>Cypriniformes</taxon>
        <taxon>Nemacheilidae</taxon>
        <taxon>Triplophysa</taxon>
    </lineage>
</organism>
<evidence type="ECO:0000313" key="20">
    <source>
        <dbReference type="Proteomes" id="UP001059041"/>
    </source>
</evidence>
<feature type="disulfide bond" evidence="16">
    <location>
        <begin position="367"/>
        <end position="378"/>
    </location>
</feature>
<feature type="disulfide bond" evidence="16">
    <location>
        <begin position="438"/>
        <end position="447"/>
    </location>
</feature>
<protein>
    <recommendedName>
        <fullName evidence="17">Hyaluronidase</fullName>
        <ecNumber evidence="17">3.2.1.35</ecNumber>
    </recommendedName>
</protein>
<comment type="similarity">
    <text evidence="4 13 17">Belongs to the glycosyl hydrolase 56 family.</text>
</comment>
<evidence type="ECO:0000256" key="14">
    <source>
        <dbReference type="PIRSR" id="PIRSR038193-1"/>
    </source>
</evidence>
<evidence type="ECO:0000256" key="6">
    <source>
        <dbReference type="ARBA" id="ARBA00022536"/>
    </source>
</evidence>
<reference evidence="19" key="1">
    <citation type="submission" date="2021-02" db="EMBL/GenBank/DDBJ databases">
        <title>Comparative genomics reveals that relaxation of natural selection precedes convergent phenotypic evolution of cavefish.</title>
        <authorList>
            <person name="Peng Z."/>
        </authorList>
    </citation>
    <scope>NUCLEOTIDE SEQUENCE</scope>
    <source>
        <tissue evidence="19">Muscle</tissue>
    </source>
</reference>
<dbReference type="OrthoDB" id="5796153at2759"/>
<name>A0A9W7WTR7_TRIRA</name>
<keyword evidence="9 16" id="KW-1015">Disulfide bond</keyword>
<dbReference type="InterPro" id="IPR018155">
    <property type="entry name" value="Hyaluronidase"/>
</dbReference>
<dbReference type="PANTHER" id="PTHR11769">
    <property type="entry name" value="HYALURONIDASE"/>
    <property type="match status" value="1"/>
</dbReference>
<dbReference type="Gene3D" id="3.20.20.70">
    <property type="entry name" value="Aldolase class I"/>
    <property type="match status" value="1"/>
</dbReference>
<evidence type="ECO:0000256" key="3">
    <source>
        <dbReference type="ARBA" id="ARBA00004613"/>
    </source>
</evidence>
<feature type="signal peptide" evidence="18">
    <location>
        <begin position="1"/>
        <end position="24"/>
    </location>
</feature>
<evidence type="ECO:0000256" key="5">
    <source>
        <dbReference type="ARBA" id="ARBA00022525"/>
    </source>
</evidence>
<keyword evidence="7 18" id="KW-0732">Signal</keyword>
<accession>A0A9W7WTR7</accession>
<dbReference type="SUPFAM" id="SSF51445">
    <property type="entry name" value="(Trans)glycosidases"/>
    <property type="match status" value="1"/>
</dbReference>
<evidence type="ECO:0000256" key="18">
    <source>
        <dbReference type="SAM" id="SignalP"/>
    </source>
</evidence>